<evidence type="ECO:0000256" key="4">
    <source>
        <dbReference type="ARBA" id="ARBA00023128"/>
    </source>
</evidence>
<dbReference type="PROSITE" id="PS00674">
    <property type="entry name" value="AAA"/>
    <property type="match status" value="1"/>
</dbReference>
<evidence type="ECO:0000259" key="7">
    <source>
        <dbReference type="Pfam" id="PF00004"/>
    </source>
</evidence>
<evidence type="ECO:0000313" key="9">
    <source>
        <dbReference type="EMBL" id="ABR17208.1"/>
    </source>
</evidence>
<evidence type="ECO:0000256" key="1">
    <source>
        <dbReference type="ARBA" id="ARBA00004304"/>
    </source>
</evidence>
<dbReference type="InterPro" id="IPR027417">
    <property type="entry name" value="P-loop_NTPase"/>
</dbReference>
<name>B8LNH8_PICSI</name>
<keyword evidence="4" id="KW-0496">Mitochondrion</keyword>
<keyword evidence="6" id="KW-0812">Transmembrane</keyword>
<evidence type="ECO:0000256" key="3">
    <source>
        <dbReference type="ARBA" id="ARBA00022840"/>
    </source>
</evidence>
<dbReference type="InterPro" id="IPR051701">
    <property type="entry name" value="Mito_OM_Translocase_MSP1"/>
</dbReference>
<dbReference type="GO" id="GO:0005741">
    <property type="term" value="C:mitochondrial outer membrane"/>
    <property type="evidence" value="ECO:0007669"/>
    <property type="project" value="TreeGrafter"/>
</dbReference>
<evidence type="ECO:0008006" key="10">
    <source>
        <dbReference type="Google" id="ProtNLM"/>
    </source>
</evidence>
<dbReference type="AlphaFoldDB" id="B8LNH8"/>
<organism evidence="9">
    <name type="scientific">Picea sitchensis</name>
    <name type="common">Sitka spruce</name>
    <name type="synonym">Pinus sitchensis</name>
    <dbReference type="NCBI Taxonomy" id="3332"/>
    <lineage>
        <taxon>Eukaryota</taxon>
        <taxon>Viridiplantae</taxon>
        <taxon>Streptophyta</taxon>
        <taxon>Embryophyta</taxon>
        <taxon>Tracheophyta</taxon>
        <taxon>Spermatophyta</taxon>
        <taxon>Pinopsida</taxon>
        <taxon>Pinidae</taxon>
        <taxon>Conifers I</taxon>
        <taxon>Pinales</taxon>
        <taxon>Pinaceae</taxon>
        <taxon>Picea</taxon>
    </lineage>
</organism>
<dbReference type="InterPro" id="IPR041569">
    <property type="entry name" value="AAA_lid_3"/>
</dbReference>
<dbReference type="EMBL" id="EF677382">
    <property type="protein sequence ID" value="ABR17208.1"/>
    <property type="molecule type" value="mRNA"/>
</dbReference>
<feature type="transmembrane region" description="Helical" evidence="6">
    <location>
        <begin position="12"/>
        <end position="30"/>
    </location>
</feature>
<comment type="subcellular location">
    <subcellularLocation>
        <location evidence="1">Mitochondrion membrane</location>
        <topology evidence="1">Single-pass membrane protein</topology>
    </subcellularLocation>
</comment>
<keyword evidence="2 5" id="KW-0547">Nucleotide-binding</keyword>
<dbReference type="Gene3D" id="3.40.50.300">
    <property type="entry name" value="P-loop containing nucleotide triphosphate hydrolases"/>
    <property type="match status" value="2"/>
</dbReference>
<evidence type="ECO:0000256" key="5">
    <source>
        <dbReference type="RuleBase" id="RU003651"/>
    </source>
</evidence>
<dbReference type="SUPFAM" id="SSF52540">
    <property type="entry name" value="P-loop containing nucleoside triphosphate hydrolases"/>
    <property type="match status" value="1"/>
</dbReference>
<keyword evidence="6" id="KW-1133">Transmembrane helix</keyword>
<dbReference type="PANTHER" id="PTHR45644:SF3">
    <property type="entry name" value="FI08533P-RELATED"/>
    <property type="match status" value="1"/>
</dbReference>
<dbReference type="GO" id="GO:0005524">
    <property type="term" value="F:ATP binding"/>
    <property type="evidence" value="ECO:0007669"/>
    <property type="project" value="UniProtKB-KW"/>
</dbReference>
<dbReference type="InterPro" id="IPR003960">
    <property type="entry name" value="ATPase_AAA_CS"/>
</dbReference>
<evidence type="ECO:0000256" key="6">
    <source>
        <dbReference type="SAM" id="Phobius"/>
    </source>
</evidence>
<evidence type="ECO:0000256" key="2">
    <source>
        <dbReference type="ARBA" id="ARBA00022741"/>
    </source>
</evidence>
<dbReference type="Gene3D" id="1.10.8.60">
    <property type="match status" value="1"/>
</dbReference>
<accession>B8LNH8</accession>
<evidence type="ECO:0000259" key="8">
    <source>
        <dbReference type="Pfam" id="PF17862"/>
    </source>
</evidence>
<sequence length="336" mass="37014">MGHKQTTFTQELILYAISAAVSCLVLFAGLKQLDPNRAAAKKAADRKKEIAKKLGRPLVKTNQYEDVIACDVVNPDDIDVAFESIGGLDEIKQALHELVILPLQRPGLFSHGRLLGPQKGVLLYGPPGTGKTLLAKAIAKESGAVFINVRIANLMSKWFGDAQKLENARVMVLAATNRPWELDEAILRRLPQAFEVGMPKCAERAKILKVILKGENVEDNIDFDHIASLCEGYTGSDLTELCKQAAYIPIRELLDQEKDGQLTSQTPRPLKQSDLEKVLSVSKSSRVVATEYSNRRQSELQSRSGSSSEYSDVRLSDFLKFIALFGASSHRITPDP</sequence>
<comment type="similarity">
    <text evidence="5">Belongs to the AAA ATPase family.</text>
</comment>
<feature type="domain" description="AAA ATPase AAA+ lid" evidence="8">
    <location>
        <begin position="220"/>
        <end position="257"/>
    </location>
</feature>
<dbReference type="PANTHER" id="PTHR45644">
    <property type="entry name" value="AAA ATPASE, PUTATIVE (AFU_ORTHOLOGUE AFUA_2G12920)-RELATED-RELATED"/>
    <property type="match status" value="1"/>
</dbReference>
<feature type="domain" description="ATPase AAA-type core" evidence="7">
    <location>
        <begin position="121"/>
        <end position="164"/>
    </location>
</feature>
<keyword evidence="3 5" id="KW-0067">ATP-binding</keyword>
<dbReference type="OMA" id="WARQREP"/>
<dbReference type="InterPro" id="IPR003959">
    <property type="entry name" value="ATPase_AAA_core"/>
</dbReference>
<protein>
    <recommendedName>
        <fullName evidence="10">AAA+ ATPase domain-containing protein</fullName>
    </recommendedName>
</protein>
<keyword evidence="6" id="KW-0472">Membrane</keyword>
<reference evidence="9" key="1">
    <citation type="submission" date="2007-06" db="EMBL/GenBank/DDBJ databases">
        <title>Full length cDNA sequences from Sitka Spruce (Picea sitchensis).</title>
        <authorList>
            <person name="Ralph S.G."/>
            <person name="Chun H.E."/>
            <person name="Liao N."/>
            <person name="Ali J."/>
            <person name="Reid K."/>
            <person name="Kolosova N."/>
            <person name="Cooper N."/>
            <person name="Cullis C."/>
            <person name="Jancsik S."/>
            <person name="Moore R."/>
            <person name="Mayo M."/>
            <person name="Wagner S."/>
            <person name="Holt R.A."/>
            <person name="Jones S.J.M."/>
            <person name="Marra M.A."/>
            <person name="Ritland C.E."/>
            <person name="Ritland K."/>
            <person name="Bohlmann J."/>
        </authorList>
    </citation>
    <scope>NUCLEOTIDE SEQUENCE</scope>
    <source>
        <tissue evidence="9">Green portion of the leader tissue</tissue>
    </source>
</reference>
<dbReference type="PROSITE" id="PS51257">
    <property type="entry name" value="PROKAR_LIPOPROTEIN"/>
    <property type="match status" value="1"/>
</dbReference>
<dbReference type="GO" id="GO:0016887">
    <property type="term" value="F:ATP hydrolysis activity"/>
    <property type="evidence" value="ECO:0007669"/>
    <property type="project" value="InterPro"/>
</dbReference>
<dbReference type="Pfam" id="PF00004">
    <property type="entry name" value="AAA"/>
    <property type="match status" value="1"/>
</dbReference>
<proteinExistence type="evidence at transcript level"/>
<dbReference type="Pfam" id="PF17862">
    <property type="entry name" value="AAA_lid_3"/>
    <property type="match status" value="1"/>
</dbReference>